<dbReference type="PROSITE" id="PS00356">
    <property type="entry name" value="HTH_LACI_1"/>
    <property type="match status" value="1"/>
</dbReference>
<dbReference type="PANTHER" id="PTHR30146">
    <property type="entry name" value="LACI-RELATED TRANSCRIPTIONAL REPRESSOR"/>
    <property type="match status" value="1"/>
</dbReference>
<evidence type="ECO:0000256" key="3">
    <source>
        <dbReference type="ARBA" id="ARBA00023163"/>
    </source>
</evidence>
<dbReference type="PRINTS" id="PR00036">
    <property type="entry name" value="HTHLACI"/>
</dbReference>
<dbReference type="RefSeq" id="WP_047186587.1">
    <property type="nucleotide sequence ID" value="NZ_JBHTKV010000003.1"/>
</dbReference>
<reference evidence="5 6" key="1">
    <citation type="submission" date="2015-07" db="EMBL/GenBank/DDBJ databases">
        <title>High-quality draft genome sequence of Oceanobacillus caeni HM6, a bacillus isolated from a human feces.</title>
        <authorList>
            <person name="Kumar J."/>
            <person name="Verma M.K."/>
            <person name="Pandey R."/>
            <person name="Bhambi M."/>
            <person name="Chauhan N."/>
        </authorList>
    </citation>
    <scope>NUCLEOTIDE SEQUENCE [LARGE SCALE GENOMIC DNA]</scope>
    <source>
        <strain evidence="5 6">HM6</strain>
    </source>
</reference>
<name>A0ABR5MH71_9BACI</name>
<dbReference type="InterPro" id="IPR028082">
    <property type="entry name" value="Peripla_BP_I"/>
</dbReference>
<evidence type="ECO:0000313" key="5">
    <source>
        <dbReference type="EMBL" id="KPH72640.1"/>
    </source>
</evidence>
<feature type="domain" description="HTH lacI-type" evidence="4">
    <location>
        <begin position="3"/>
        <end position="57"/>
    </location>
</feature>
<dbReference type="Proteomes" id="UP000037854">
    <property type="component" value="Unassembled WGS sequence"/>
</dbReference>
<dbReference type="InterPro" id="IPR010982">
    <property type="entry name" value="Lambda_DNA-bd_dom_sf"/>
</dbReference>
<organism evidence="5 6">
    <name type="scientific">Oceanobacillus caeni</name>
    <dbReference type="NCBI Taxonomy" id="405946"/>
    <lineage>
        <taxon>Bacteria</taxon>
        <taxon>Bacillati</taxon>
        <taxon>Bacillota</taxon>
        <taxon>Bacilli</taxon>
        <taxon>Bacillales</taxon>
        <taxon>Bacillaceae</taxon>
        <taxon>Oceanobacillus</taxon>
    </lineage>
</organism>
<dbReference type="InterPro" id="IPR046335">
    <property type="entry name" value="LacI/GalR-like_sensor"/>
</dbReference>
<keyword evidence="2" id="KW-0238">DNA-binding</keyword>
<dbReference type="Gene3D" id="3.40.50.2300">
    <property type="match status" value="2"/>
</dbReference>
<dbReference type="CDD" id="cd06294">
    <property type="entry name" value="PBP1_MalR-like"/>
    <property type="match status" value="1"/>
</dbReference>
<dbReference type="EMBL" id="LGTK01000052">
    <property type="protein sequence ID" value="KPH72640.1"/>
    <property type="molecule type" value="Genomic_DNA"/>
</dbReference>
<dbReference type="SUPFAM" id="SSF53822">
    <property type="entry name" value="Periplasmic binding protein-like I"/>
    <property type="match status" value="1"/>
</dbReference>
<dbReference type="PANTHER" id="PTHR30146:SF109">
    <property type="entry name" value="HTH-TYPE TRANSCRIPTIONAL REGULATOR GALS"/>
    <property type="match status" value="1"/>
</dbReference>
<dbReference type="SMART" id="SM00354">
    <property type="entry name" value="HTH_LACI"/>
    <property type="match status" value="1"/>
</dbReference>
<dbReference type="Pfam" id="PF00356">
    <property type="entry name" value="LacI"/>
    <property type="match status" value="1"/>
</dbReference>
<evidence type="ECO:0000256" key="2">
    <source>
        <dbReference type="ARBA" id="ARBA00023125"/>
    </source>
</evidence>
<comment type="caution">
    <text evidence="5">The sequence shown here is derived from an EMBL/GenBank/DDBJ whole genome shotgun (WGS) entry which is preliminary data.</text>
</comment>
<keyword evidence="6" id="KW-1185">Reference proteome</keyword>
<evidence type="ECO:0000259" key="4">
    <source>
        <dbReference type="PROSITE" id="PS50932"/>
    </source>
</evidence>
<protein>
    <submittedName>
        <fullName evidence="5">LacI family transcriptional regulator</fullName>
    </submittedName>
</protein>
<keyword evidence="1" id="KW-0805">Transcription regulation</keyword>
<gene>
    <name evidence="5" type="ORF">AFL42_13080</name>
</gene>
<dbReference type="CDD" id="cd01392">
    <property type="entry name" value="HTH_LacI"/>
    <property type="match status" value="1"/>
</dbReference>
<dbReference type="Gene3D" id="1.10.260.40">
    <property type="entry name" value="lambda repressor-like DNA-binding domains"/>
    <property type="match status" value="1"/>
</dbReference>
<dbReference type="InterPro" id="IPR000843">
    <property type="entry name" value="HTH_LacI"/>
</dbReference>
<accession>A0ABR5MH71</accession>
<evidence type="ECO:0000256" key="1">
    <source>
        <dbReference type="ARBA" id="ARBA00023015"/>
    </source>
</evidence>
<proteinExistence type="predicted"/>
<dbReference type="Pfam" id="PF13377">
    <property type="entry name" value="Peripla_BP_3"/>
    <property type="match status" value="1"/>
</dbReference>
<sequence>MGVTIKDVAKEAGVSSSTVSRVISDSPMISERTKRKVRQIMDDMGFHINENARNLVRQSTNTIGIVMKSSASESLHDPFFPEVLRGISSWCHKQDFSISLTTGESEEAIFQDVVKMVRGKKVDGIIVSYSKQDDKVVPYLMECGIPFVVIGKPLDGMSEITYIDNDNVKAAREASEYLIERGHDKIGYIGMSLEFEMAKYRLQGFKEAVLLNQVDISDEYIKNPASPDLIRNAVNELMDLDMPPTGIVIIDDLSALNALTILREKDIKVPDDVSVISFNNTVIANFSNPKLTSIDTQIFQLGYESARCLIEEIKDPSLFKKSIIIPTNIVERESALSLTNKDLGHIPNTDVEKNVEV</sequence>
<evidence type="ECO:0000313" key="6">
    <source>
        <dbReference type="Proteomes" id="UP000037854"/>
    </source>
</evidence>
<dbReference type="PROSITE" id="PS50932">
    <property type="entry name" value="HTH_LACI_2"/>
    <property type="match status" value="1"/>
</dbReference>
<keyword evidence="3" id="KW-0804">Transcription</keyword>
<dbReference type="SUPFAM" id="SSF47413">
    <property type="entry name" value="lambda repressor-like DNA-binding domains"/>
    <property type="match status" value="1"/>
</dbReference>